<dbReference type="GeneID" id="9626432"/>
<dbReference type="Gene3D" id="4.10.640.10">
    <property type="entry name" value="Ribosomal protein S18"/>
    <property type="match status" value="1"/>
</dbReference>
<name>D8UAJ6_VOLCA</name>
<dbReference type="InParanoid" id="D8UAJ6"/>
<feature type="compositionally biased region" description="Low complexity" evidence="1">
    <location>
        <begin position="14"/>
        <end position="24"/>
    </location>
</feature>
<dbReference type="STRING" id="3068.D8UAJ6"/>
<dbReference type="InterPro" id="IPR036870">
    <property type="entry name" value="Ribosomal_bS18_sf"/>
</dbReference>
<gene>
    <name evidence="2" type="primary">mrpS18</name>
    <name evidence="2" type="ORF">VOLCADRAFT_119128</name>
</gene>
<accession>D8UAJ6</accession>
<feature type="region of interest" description="Disordered" evidence="1">
    <location>
        <begin position="92"/>
        <end position="112"/>
    </location>
</feature>
<sequence>MSTSNPNKPDDHASQPSSSDSGPDPARPTFTARLRDLLAVSNWRISKGERGRLANVKEDLAAASTAGGLPHLPPGQAAADAAAEAAAAALQASTSTTTSTDTSGGGDGVAPLQQQLPQAHQDEPQLELPPHQRLLHPKYGYAVLGGAVPADEGATTAAGLVGMLTSQQPRVNPRRRFLPGETYEAQDLNPYTARTWGRVRTDAGAVRRPTVAEVMEKADYKNVAFLTRWFLSPGGRLLSRRHTRLPVAVHK</sequence>
<keyword evidence="3" id="KW-1185">Reference proteome</keyword>
<evidence type="ECO:0000313" key="3">
    <source>
        <dbReference type="Proteomes" id="UP000001058"/>
    </source>
</evidence>
<feature type="compositionally biased region" description="Low complexity" evidence="1">
    <location>
        <begin position="92"/>
        <end position="102"/>
    </location>
</feature>
<evidence type="ECO:0000256" key="1">
    <source>
        <dbReference type="SAM" id="MobiDB-lite"/>
    </source>
</evidence>
<dbReference type="OrthoDB" id="21463at2759"/>
<dbReference type="KEGG" id="vcn:VOLCADRAFT_119128"/>
<keyword evidence="2" id="KW-0687">Ribonucleoprotein</keyword>
<reference evidence="2 3" key="1">
    <citation type="journal article" date="2010" name="Science">
        <title>Genomic analysis of organismal complexity in the multicellular green alga Volvox carteri.</title>
        <authorList>
            <person name="Prochnik S.E."/>
            <person name="Umen J."/>
            <person name="Nedelcu A.M."/>
            <person name="Hallmann A."/>
            <person name="Miller S.M."/>
            <person name="Nishii I."/>
            <person name="Ferris P."/>
            <person name="Kuo A."/>
            <person name="Mitros T."/>
            <person name="Fritz-Laylin L.K."/>
            <person name="Hellsten U."/>
            <person name="Chapman J."/>
            <person name="Simakov O."/>
            <person name="Rensing S.A."/>
            <person name="Terry A."/>
            <person name="Pangilinan J."/>
            <person name="Kapitonov V."/>
            <person name="Jurka J."/>
            <person name="Salamov A."/>
            <person name="Shapiro H."/>
            <person name="Schmutz J."/>
            <person name="Grimwood J."/>
            <person name="Lindquist E."/>
            <person name="Lucas S."/>
            <person name="Grigoriev I.V."/>
            <person name="Schmitt R."/>
            <person name="Kirk D."/>
            <person name="Rokhsar D.S."/>
        </authorList>
    </citation>
    <scope>NUCLEOTIDE SEQUENCE [LARGE SCALE GENOMIC DNA]</scope>
    <source>
        <strain evidence="3">f. Nagariensis / Eve</strain>
    </source>
</reference>
<dbReference type="AlphaFoldDB" id="D8UAJ6"/>
<feature type="region of interest" description="Disordered" evidence="1">
    <location>
        <begin position="1"/>
        <end position="30"/>
    </location>
</feature>
<protein>
    <submittedName>
        <fullName evidence="2">Mitochondrial ribosomal protein S18</fullName>
    </submittedName>
</protein>
<dbReference type="EMBL" id="GL378374">
    <property type="protein sequence ID" value="EFJ43335.1"/>
    <property type="molecule type" value="Genomic_DNA"/>
</dbReference>
<dbReference type="GO" id="GO:0005840">
    <property type="term" value="C:ribosome"/>
    <property type="evidence" value="ECO:0007669"/>
    <property type="project" value="UniProtKB-KW"/>
</dbReference>
<dbReference type="Proteomes" id="UP000001058">
    <property type="component" value="Unassembled WGS sequence"/>
</dbReference>
<evidence type="ECO:0000313" key="2">
    <source>
        <dbReference type="EMBL" id="EFJ43335.1"/>
    </source>
</evidence>
<organism evidence="3">
    <name type="scientific">Volvox carteri f. nagariensis</name>
    <dbReference type="NCBI Taxonomy" id="3068"/>
    <lineage>
        <taxon>Eukaryota</taxon>
        <taxon>Viridiplantae</taxon>
        <taxon>Chlorophyta</taxon>
        <taxon>core chlorophytes</taxon>
        <taxon>Chlorophyceae</taxon>
        <taxon>CS clade</taxon>
        <taxon>Chlamydomonadales</taxon>
        <taxon>Volvocaceae</taxon>
        <taxon>Volvox</taxon>
    </lineage>
</organism>
<dbReference type="RefSeq" id="XP_002955695.1">
    <property type="nucleotide sequence ID" value="XM_002955649.1"/>
</dbReference>
<keyword evidence="2" id="KW-0689">Ribosomal protein</keyword>
<proteinExistence type="predicted"/>